<dbReference type="Pfam" id="PF08212">
    <property type="entry name" value="Lipocalin_2"/>
    <property type="match status" value="1"/>
</dbReference>
<protein>
    <submittedName>
        <fullName evidence="4">Lipocalin</fullName>
    </submittedName>
</protein>
<dbReference type="InterPro" id="IPR000566">
    <property type="entry name" value="Lipocln_cytosolic_FA-bd_dom"/>
</dbReference>
<dbReference type="PANTHER" id="PTHR10612:SF34">
    <property type="entry name" value="APOLIPOPROTEIN D"/>
    <property type="match status" value="1"/>
</dbReference>
<reference evidence="4 5" key="1">
    <citation type="submission" date="2016-09" db="EMBL/GenBank/DDBJ databases">
        <title>Extensive genetic diversity and differential bi-allelic expression allows diatom success in the polar Southern Ocean.</title>
        <authorList>
            <consortium name="DOE Joint Genome Institute"/>
            <person name="Mock T."/>
            <person name="Otillar R.P."/>
            <person name="Strauss J."/>
            <person name="Dupont C."/>
            <person name="Frickenhaus S."/>
            <person name="Maumus F."/>
            <person name="Mcmullan M."/>
            <person name="Sanges R."/>
            <person name="Schmutz J."/>
            <person name="Toseland A."/>
            <person name="Valas R."/>
            <person name="Veluchamy A."/>
            <person name="Ward B.J."/>
            <person name="Allen A."/>
            <person name="Barry K."/>
            <person name="Falciatore A."/>
            <person name="Ferrante M."/>
            <person name="Fortunato A.E."/>
            <person name="Gloeckner G."/>
            <person name="Gruber A."/>
            <person name="Hipkin R."/>
            <person name="Janech M."/>
            <person name="Kroth P."/>
            <person name="Leese F."/>
            <person name="Lindquist E."/>
            <person name="Lyon B.R."/>
            <person name="Martin J."/>
            <person name="Mayer C."/>
            <person name="Parker M."/>
            <person name="Quesneville H."/>
            <person name="Raymond J."/>
            <person name="Uhlig C."/>
            <person name="Valentin K.U."/>
            <person name="Worden A.Z."/>
            <person name="Armbrust E.V."/>
            <person name="Bowler C."/>
            <person name="Green B."/>
            <person name="Moulton V."/>
            <person name="Van Oosterhout C."/>
            <person name="Grigoriev I."/>
        </authorList>
    </citation>
    <scope>NUCLEOTIDE SEQUENCE [LARGE SCALE GENOMIC DNA]</scope>
    <source>
        <strain evidence="4 5">CCMP1102</strain>
    </source>
</reference>
<keyword evidence="5" id="KW-1185">Reference proteome</keyword>
<organism evidence="4 5">
    <name type="scientific">Fragilariopsis cylindrus CCMP1102</name>
    <dbReference type="NCBI Taxonomy" id="635003"/>
    <lineage>
        <taxon>Eukaryota</taxon>
        <taxon>Sar</taxon>
        <taxon>Stramenopiles</taxon>
        <taxon>Ochrophyta</taxon>
        <taxon>Bacillariophyta</taxon>
        <taxon>Bacillariophyceae</taxon>
        <taxon>Bacillariophycidae</taxon>
        <taxon>Bacillariales</taxon>
        <taxon>Bacillariaceae</taxon>
        <taxon>Fragilariopsis</taxon>
    </lineage>
</organism>
<accession>A0A1E7FHW9</accession>
<dbReference type="OrthoDB" id="417891at2759"/>
<dbReference type="InParanoid" id="A0A1E7FHW9"/>
<dbReference type="PROSITE" id="PS00213">
    <property type="entry name" value="LIPOCALIN"/>
    <property type="match status" value="1"/>
</dbReference>
<dbReference type="EMBL" id="KV784357">
    <property type="protein sequence ID" value="OEU17770.1"/>
    <property type="molecule type" value="Genomic_DNA"/>
</dbReference>
<sequence>MGNSASASTKLPALNTVQTCDTSRFMGTWFVIAVKPTFAETTCSNAVEKYTLLDEKESHDIDIDFTYNPKEDPYETKNKVKSLPQKGWIQGNDRTTSGDWKVSPLWPIKMSYPIIDLDEKEYSYAVIGYPSRAYCWILARQPVMDEKVYTDITTRLVENHQYDLDGLRKVPQQWTEDERTKRGLNDKEIPNSLLMKKE</sequence>
<dbReference type="SMR" id="A0A1E7FHW9"/>
<comment type="similarity">
    <text evidence="1 2">Belongs to the calycin superfamily. Lipocalin family.</text>
</comment>
<evidence type="ECO:0000313" key="5">
    <source>
        <dbReference type="Proteomes" id="UP000095751"/>
    </source>
</evidence>
<dbReference type="InterPro" id="IPR022272">
    <property type="entry name" value="Lipocalin_CS"/>
</dbReference>
<dbReference type="InterPro" id="IPR012674">
    <property type="entry name" value="Calycin"/>
</dbReference>
<feature type="domain" description="Lipocalin/cytosolic fatty-acid binding" evidence="3">
    <location>
        <begin position="21"/>
        <end position="172"/>
    </location>
</feature>
<dbReference type="SUPFAM" id="SSF50814">
    <property type="entry name" value="Lipocalins"/>
    <property type="match status" value="1"/>
</dbReference>
<dbReference type="AlphaFoldDB" id="A0A1E7FHW9"/>
<dbReference type="Proteomes" id="UP000095751">
    <property type="component" value="Unassembled WGS sequence"/>
</dbReference>
<dbReference type="KEGG" id="fcy:FRACYDRAFT_268796"/>
<name>A0A1E7FHW9_9STRA</name>
<evidence type="ECO:0000256" key="2">
    <source>
        <dbReference type="PIRNR" id="PIRNR036893"/>
    </source>
</evidence>
<dbReference type="GO" id="GO:0006950">
    <property type="term" value="P:response to stress"/>
    <property type="evidence" value="ECO:0007669"/>
    <property type="project" value="UniProtKB-ARBA"/>
</dbReference>
<dbReference type="PIRSF" id="PIRSF036893">
    <property type="entry name" value="Lipocalin_ApoD"/>
    <property type="match status" value="1"/>
</dbReference>
<gene>
    <name evidence="4" type="primary">LCN_1</name>
    <name evidence="4" type="ORF">FRACYDRAFT_268796</name>
</gene>
<dbReference type="PANTHER" id="PTHR10612">
    <property type="entry name" value="APOLIPOPROTEIN D"/>
    <property type="match status" value="1"/>
</dbReference>
<evidence type="ECO:0000259" key="3">
    <source>
        <dbReference type="Pfam" id="PF08212"/>
    </source>
</evidence>
<dbReference type="InterPro" id="IPR047202">
    <property type="entry name" value="Lipocalin_Blc-like_dom"/>
</dbReference>
<dbReference type="Gene3D" id="2.40.128.20">
    <property type="match status" value="1"/>
</dbReference>
<dbReference type="InterPro" id="IPR022271">
    <property type="entry name" value="Lipocalin_ApoD"/>
</dbReference>
<evidence type="ECO:0000313" key="4">
    <source>
        <dbReference type="EMBL" id="OEU17770.1"/>
    </source>
</evidence>
<dbReference type="CDD" id="cd19438">
    <property type="entry name" value="lipocalin_Blc-like"/>
    <property type="match status" value="1"/>
</dbReference>
<proteinExistence type="inferred from homology"/>
<evidence type="ECO:0000256" key="1">
    <source>
        <dbReference type="ARBA" id="ARBA00006889"/>
    </source>
</evidence>